<proteinExistence type="predicted"/>
<feature type="compositionally biased region" description="Polar residues" evidence="1">
    <location>
        <begin position="79"/>
        <end position="88"/>
    </location>
</feature>
<evidence type="ECO:0000313" key="2">
    <source>
        <dbReference type="EMBL" id="JAG23592.1"/>
    </source>
</evidence>
<feature type="compositionally biased region" description="Basic and acidic residues" evidence="1">
    <location>
        <begin position="146"/>
        <end position="165"/>
    </location>
</feature>
<name>A0A0A9XSA5_LYGHE</name>
<feature type="compositionally biased region" description="Basic and acidic residues" evidence="1">
    <location>
        <begin position="109"/>
        <end position="127"/>
    </location>
</feature>
<dbReference type="Pfam" id="PF15323">
    <property type="entry name" value="Ashwin"/>
    <property type="match status" value="1"/>
</dbReference>
<dbReference type="InterPro" id="IPR024887">
    <property type="entry name" value="Ashwin"/>
</dbReference>
<sequence>MDEEGIPTFRLLQPELMTSEELVEVLQRYKLKCDLRTIEINELISIYKRLALPLPQRTYGSTWRERLLAKKQNRRKISLSDTTGNTGVSAKSKSSNNNSSPRPANPSAQRDRLKPPLDVSGAREKKIIKISSSSKKDAVDCVNDNDSSRKSSETSKADSSDEKLAQRKHKRIRIDFSDSSERSTPTPKVVSTKRLSSSSDEKSPSHPVSKHRRIII</sequence>
<gene>
    <name evidence="2" type="primary">ASHWN</name>
    <name evidence="2" type="ORF">CM83_72568</name>
</gene>
<protein>
    <submittedName>
        <fullName evidence="2">Ashwin</fullName>
    </submittedName>
</protein>
<feature type="compositionally biased region" description="Low complexity" evidence="1">
    <location>
        <begin position="89"/>
        <end position="108"/>
    </location>
</feature>
<reference evidence="2" key="1">
    <citation type="journal article" date="2014" name="PLoS ONE">
        <title>Transcriptome-Based Identification of ABC Transporters in the Western Tarnished Plant Bug Lygus hesperus.</title>
        <authorList>
            <person name="Hull J.J."/>
            <person name="Chaney K."/>
            <person name="Geib S.M."/>
            <person name="Fabrick J.A."/>
            <person name="Brent C.S."/>
            <person name="Walsh D."/>
            <person name="Lavine L.C."/>
        </authorList>
    </citation>
    <scope>NUCLEOTIDE SEQUENCE</scope>
</reference>
<feature type="region of interest" description="Disordered" evidence="1">
    <location>
        <begin position="74"/>
        <end position="216"/>
    </location>
</feature>
<dbReference type="GO" id="GO:0048598">
    <property type="term" value="P:embryonic morphogenesis"/>
    <property type="evidence" value="ECO:0007669"/>
    <property type="project" value="InterPro"/>
</dbReference>
<reference evidence="2" key="2">
    <citation type="submission" date="2014-07" db="EMBL/GenBank/DDBJ databases">
        <authorList>
            <person name="Hull J."/>
        </authorList>
    </citation>
    <scope>NUCLEOTIDE SEQUENCE</scope>
</reference>
<dbReference type="EMBL" id="GBHO01020012">
    <property type="protein sequence ID" value="JAG23592.1"/>
    <property type="molecule type" value="Transcribed_RNA"/>
</dbReference>
<evidence type="ECO:0000256" key="1">
    <source>
        <dbReference type="SAM" id="MobiDB-lite"/>
    </source>
</evidence>
<accession>A0A0A9XSA5</accession>
<dbReference type="AlphaFoldDB" id="A0A0A9XSA5"/>
<dbReference type="GO" id="GO:0072669">
    <property type="term" value="C:tRNA-splicing ligase complex"/>
    <property type="evidence" value="ECO:0007669"/>
    <property type="project" value="InterPro"/>
</dbReference>
<organism evidence="2">
    <name type="scientific">Lygus hesperus</name>
    <name type="common">Western plant bug</name>
    <dbReference type="NCBI Taxonomy" id="30085"/>
    <lineage>
        <taxon>Eukaryota</taxon>
        <taxon>Metazoa</taxon>
        <taxon>Ecdysozoa</taxon>
        <taxon>Arthropoda</taxon>
        <taxon>Hexapoda</taxon>
        <taxon>Insecta</taxon>
        <taxon>Pterygota</taxon>
        <taxon>Neoptera</taxon>
        <taxon>Paraneoptera</taxon>
        <taxon>Hemiptera</taxon>
        <taxon>Heteroptera</taxon>
        <taxon>Panheteroptera</taxon>
        <taxon>Cimicomorpha</taxon>
        <taxon>Miridae</taxon>
        <taxon>Mirini</taxon>
        <taxon>Lygus</taxon>
    </lineage>
</organism>